<keyword evidence="3 4" id="KW-0173">Coenzyme A biosynthesis</keyword>
<comment type="pathway">
    <text evidence="4">Cofactor biosynthesis; coenzyme A biosynthesis; CoA from (R)-pantothenate: step 5/5.</text>
</comment>
<evidence type="ECO:0000313" key="7">
    <source>
        <dbReference type="Proteomes" id="UP000704611"/>
    </source>
</evidence>
<dbReference type="Proteomes" id="UP000704611">
    <property type="component" value="Unassembled WGS sequence"/>
</dbReference>
<dbReference type="NCBIfam" id="TIGR00152">
    <property type="entry name" value="dephospho-CoA kinase"/>
    <property type="match status" value="1"/>
</dbReference>
<dbReference type="GO" id="GO:0004140">
    <property type="term" value="F:dephospho-CoA kinase activity"/>
    <property type="evidence" value="ECO:0007669"/>
    <property type="project" value="UniProtKB-EC"/>
</dbReference>
<comment type="function">
    <text evidence="4">Catalyzes the phosphorylation of the 3'-hydroxyl group of dephosphocoenzyme A to form coenzyme A.</text>
</comment>
<keyword evidence="7" id="KW-1185">Reference proteome</keyword>
<accession>A0ABS6MQM9</accession>
<evidence type="ECO:0000256" key="1">
    <source>
        <dbReference type="ARBA" id="ARBA00022741"/>
    </source>
</evidence>
<keyword evidence="4" id="KW-0963">Cytoplasm</keyword>
<dbReference type="PANTHER" id="PTHR10695:SF46">
    <property type="entry name" value="BIFUNCTIONAL COENZYME A SYNTHASE-RELATED"/>
    <property type="match status" value="1"/>
</dbReference>
<gene>
    <name evidence="4 6" type="primary">coaE</name>
    <name evidence="6" type="ORF">KQY15_15895</name>
</gene>
<dbReference type="PROSITE" id="PS51219">
    <property type="entry name" value="DPCK"/>
    <property type="match status" value="1"/>
</dbReference>
<dbReference type="HAMAP" id="MF_00376">
    <property type="entry name" value="Dephospho_CoA_kinase"/>
    <property type="match status" value="1"/>
</dbReference>
<comment type="similarity">
    <text evidence="4">Belongs to the CoaE family.</text>
</comment>
<comment type="catalytic activity">
    <reaction evidence="4">
        <text>3'-dephospho-CoA + ATP = ADP + CoA + H(+)</text>
        <dbReference type="Rhea" id="RHEA:18245"/>
        <dbReference type="ChEBI" id="CHEBI:15378"/>
        <dbReference type="ChEBI" id="CHEBI:30616"/>
        <dbReference type="ChEBI" id="CHEBI:57287"/>
        <dbReference type="ChEBI" id="CHEBI:57328"/>
        <dbReference type="ChEBI" id="CHEBI:456216"/>
        <dbReference type="EC" id="2.7.1.24"/>
    </reaction>
</comment>
<dbReference type="Pfam" id="PF01121">
    <property type="entry name" value="CoaE"/>
    <property type="match status" value="1"/>
</dbReference>
<name>A0ABS6MQM9_9GAMM</name>
<reference evidence="6 7" key="1">
    <citation type="submission" date="2021-06" db="EMBL/GenBank/DDBJ databases">
        <title>Rheinheimera indica sp. nov., isolated from deep-sea sediment.</title>
        <authorList>
            <person name="Wang Z."/>
            <person name="Zhang X.-Y."/>
        </authorList>
    </citation>
    <scope>NUCLEOTIDE SEQUENCE [LARGE SCALE GENOMIC DNA]</scope>
    <source>
        <strain evidence="6 7">SM2107</strain>
    </source>
</reference>
<evidence type="ECO:0000313" key="6">
    <source>
        <dbReference type="EMBL" id="MBV2130577.1"/>
    </source>
</evidence>
<evidence type="ECO:0000256" key="3">
    <source>
        <dbReference type="ARBA" id="ARBA00022993"/>
    </source>
</evidence>
<proteinExistence type="inferred from homology"/>
<comment type="caution">
    <text evidence="6">The sequence shown here is derived from an EMBL/GenBank/DDBJ whole genome shotgun (WGS) entry which is preliminary data.</text>
</comment>
<dbReference type="InterPro" id="IPR001977">
    <property type="entry name" value="Depp_CoAkinase"/>
</dbReference>
<feature type="binding site" evidence="4">
    <location>
        <begin position="17"/>
        <end position="22"/>
    </location>
    <ligand>
        <name>ATP</name>
        <dbReference type="ChEBI" id="CHEBI:30616"/>
    </ligand>
</feature>
<evidence type="ECO:0000256" key="5">
    <source>
        <dbReference type="NCBIfam" id="TIGR00152"/>
    </source>
</evidence>
<evidence type="ECO:0000256" key="2">
    <source>
        <dbReference type="ARBA" id="ARBA00022840"/>
    </source>
</evidence>
<keyword evidence="4 6" id="KW-0808">Transferase</keyword>
<protein>
    <recommendedName>
        <fullName evidence="4 5">Dephospho-CoA kinase</fullName>
        <ecNumber evidence="4 5">2.7.1.24</ecNumber>
    </recommendedName>
    <alternativeName>
        <fullName evidence="4">Dephosphocoenzyme A kinase</fullName>
    </alternativeName>
</protein>
<dbReference type="CDD" id="cd02022">
    <property type="entry name" value="DPCK"/>
    <property type="match status" value="1"/>
</dbReference>
<keyword evidence="4 6" id="KW-0418">Kinase</keyword>
<organism evidence="6 7">
    <name type="scientific">Arsukibacterium indicum</name>
    <dbReference type="NCBI Taxonomy" id="2848612"/>
    <lineage>
        <taxon>Bacteria</taxon>
        <taxon>Pseudomonadati</taxon>
        <taxon>Pseudomonadota</taxon>
        <taxon>Gammaproteobacteria</taxon>
        <taxon>Chromatiales</taxon>
        <taxon>Chromatiaceae</taxon>
        <taxon>Arsukibacterium</taxon>
    </lineage>
</organism>
<dbReference type="PANTHER" id="PTHR10695">
    <property type="entry name" value="DEPHOSPHO-COA KINASE-RELATED"/>
    <property type="match status" value="1"/>
</dbReference>
<evidence type="ECO:0000256" key="4">
    <source>
        <dbReference type="HAMAP-Rule" id="MF_00376"/>
    </source>
</evidence>
<dbReference type="EC" id="2.7.1.24" evidence="4 5"/>
<sequence>MVNSAKRFIVGLTGGIGSGKSTVTRLFNELGIPAVDADIVAREIVAKGSPLLAEIVDHFGPELLTAEHTLNRPLLRQLIFNDPAAKAWLNSVMHPAIRREMLSQLAALPAAPYVLLVAPLLLENKLHTLVDRVLVVDITEQNQLSRTLNRDAVNAGATPEQVRAIIASQISRAERLALADDIIDNNADIGGLDLANTPVEHQGNASSLQQQVQQLHQRYKALAQNV</sequence>
<dbReference type="RefSeq" id="WP_217670900.1">
    <property type="nucleotide sequence ID" value="NZ_JAHRID010000008.1"/>
</dbReference>
<comment type="subcellular location">
    <subcellularLocation>
        <location evidence="4">Cytoplasm</location>
    </subcellularLocation>
</comment>
<keyword evidence="2 4" id="KW-0067">ATP-binding</keyword>
<keyword evidence="1 4" id="KW-0547">Nucleotide-binding</keyword>
<dbReference type="EMBL" id="JAHRID010000008">
    <property type="protein sequence ID" value="MBV2130577.1"/>
    <property type="molecule type" value="Genomic_DNA"/>
</dbReference>